<name>A0A0L0FZA0_9EUKA</name>
<proteinExistence type="predicted"/>
<organism evidence="1 2">
    <name type="scientific">Sphaeroforma arctica JP610</name>
    <dbReference type="NCBI Taxonomy" id="667725"/>
    <lineage>
        <taxon>Eukaryota</taxon>
        <taxon>Ichthyosporea</taxon>
        <taxon>Ichthyophonida</taxon>
        <taxon>Sphaeroforma</taxon>
    </lineage>
</organism>
<protein>
    <submittedName>
        <fullName evidence="1">Uncharacterized protein</fullName>
    </submittedName>
</protein>
<evidence type="ECO:0000313" key="2">
    <source>
        <dbReference type="Proteomes" id="UP000054560"/>
    </source>
</evidence>
<reference evidence="1 2" key="1">
    <citation type="submission" date="2011-02" db="EMBL/GenBank/DDBJ databases">
        <title>The Genome Sequence of Sphaeroforma arctica JP610.</title>
        <authorList>
            <consortium name="The Broad Institute Genome Sequencing Platform"/>
            <person name="Russ C."/>
            <person name="Cuomo C."/>
            <person name="Young S.K."/>
            <person name="Zeng Q."/>
            <person name="Gargeya S."/>
            <person name="Alvarado L."/>
            <person name="Berlin A."/>
            <person name="Chapman S.B."/>
            <person name="Chen Z."/>
            <person name="Freedman E."/>
            <person name="Gellesch M."/>
            <person name="Goldberg J."/>
            <person name="Griggs A."/>
            <person name="Gujja S."/>
            <person name="Heilman E."/>
            <person name="Heiman D."/>
            <person name="Howarth C."/>
            <person name="Mehta T."/>
            <person name="Neiman D."/>
            <person name="Pearson M."/>
            <person name="Roberts A."/>
            <person name="Saif S."/>
            <person name="Shea T."/>
            <person name="Shenoy N."/>
            <person name="Sisk P."/>
            <person name="Stolte C."/>
            <person name="Sykes S."/>
            <person name="White J."/>
            <person name="Yandava C."/>
            <person name="Burger G."/>
            <person name="Gray M.W."/>
            <person name="Holland P.W.H."/>
            <person name="King N."/>
            <person name="Lang F.B.F."/>
            <person name="Roger A.J."/>
            <person name="Ruiz-Trillo I."/>
            <person name="Haas B."/>
            <person name="Nusbaum C."/>
            <person name="Birren B."/>
        </authorList>
    </citation>
    <scope>NUCLEOTIDE SEQUENCE [LARGE SCALE GENOMIC DNA]</scope>
    <source>
        <strain evidence="1 2">JP610</strain>
    </source>
</reference>
<dbReference type="RefSeq" id="XP_014155861.1">
    <property type="nucleotide sequence ID" value="XM_014300386.1"/>
</dbReference>
<sequence>MISWSFKGGRVNTITRGMVRDGINFSKRGKHVFNISRLVECNRGRRLTNTETYKVANQTQILARVVKTEGTVKPELKSRHASYGRYNFINIDEK</sequence>
<dbReference type="GeneID" id="25906254"/>
<gene>
    <name evidence="1" type="ORF">SARC_05750</name>
</gene>
<dbReference type="Proteomes" id="UP000054560">
    <property type="component" value="Unassembled WGS sequence"/>
</dbReference>
<dbReference type="EMBL" id="KQ241976">
    <property type="protein sequence ID" value="KNC81959.1"/>
    <property type="molecule type" value="Genomic_DNA"/>
</dbReference>
<evidence type="ECO:0000313" key="1">
    <source>
        <dbReference type="EMBL" id="KNC81959.1"/>
    </source>
</evidence>
<dbReference type="AlphaFoldDB" id="A0A0L0FZA0"/>
<accession>A0A0L0FZA0</accession>
<keyword evidence="2" id="KW-1185">Reference proteome</keyword>